<feature type="domain" description="Cyclic nucleotide-binding" evidence="1">
    <location>
        <begin position="10"/>
        <end position="114"/>
    </location>
</feature>
<dbReference type="Proteomes" id="UP000541583">
    <property type="component" value="Unassembled WGS sequence"/>
</dbReference>
<name>A0ABR6PPU3_9SPHI</name>
<dbReference type="RefSeq" id="WP_076376548.1">
    <property type="nucleotide sequence ID" value="NZ_FTMG01000014.1"/>
</dbReference>
<dbReference type="SUPFAM" id="SSF51206">
    <property type="entry name" value="cAMP-binding domain-like"/>
    <property type="match status" value="1"/>
</dbReference>
<keyword evidence="3" id="KW-1185">Reference proteome</keyword>
<evidence type="ECO:0000259" key="1">
    <source>
        <dbReference type="PROSITE" id="PS50042"/>
    </source>
</evidence>
<dbReference type="EMBL" id="JACHCB010000014">
    <property type="protein sequence ID" value="MBB6111791.1"/>
    <property type="molecule type" value="Genomic_DNA"/>
</dbReference>
<protein>
    <submittedName>
        <fullName evidence="2">CRP-like cAMP-binding protein</fullName>
    </submittedName>
</protein>
<organism evidence="2 3">
    <name type="scientific">Mucilaginibacter lappiensis</name>
    <dbReference type="NCBI Taxonomy" id="354630"/>
    <lineage>
        <taxon>Bacteria</taxon>
        <taxon>Pseudomonadati</taxon>
        <taxon>Bacteroidota</taxon>
        <taxon>Sphingobacteriia</taxon>
        <taxon>Sphingobacteriales</taxon>
        <taxon>Sphingobacteriaceae</taxon>
        <taxon>Mucilaginibacter</taxon>
    </lineage>
</organism>
<evidence type="ECO:0000313" key="3">
    <source>
        <dbReference type="Proteomes" id="UP000541583"/>
    </source>
</evidence>
<dbReference type="CDD" id="cd00038">
    <property type="entry name" value="CAP_ED"/>
    <property type="match status" value="1"/>
</dbReference>
<accession>A0ABR6PPU3</accession>
<dbReference type="Gene3D" id="2.60.120.10">
    <property type="entry name" value="Jelly Rolls"/>
    <property type="match status" value="1"/>
</dbReference>
<gene>
    <name evidence="2" type="ORF">HDF23_004563</name>
</gene>
<dbReference type="PROSITE" id="PS50042">
    <property type="entry name" value="CNMP_BINDING_3"/>
    <property type="match status" value="1"/>
</dbReference>
<dbReference type="InterPro" id="IPR014710">
    <property type="entry name" value="RmlC-like_jellyroll"/>
</dbReference>
<dbReference type="InterPro" id="IPR018490">
    <property type="entry name" value="cNMP-bd_dom_sf"/>
</dbReference>
<reference evidence="2 3" key="1">
    <citation type="submission" date="2020-08" db="EMBL/GenBank/DDBJ databases">
        <title>Genomic Encyclopedia of Type Strains, Phase IV (KMG-V): Genome sequencing to study the core and pangenomes of soil and plant-associated prokaryotes.</title>
        <authorList>
            <person name="Whitman W."/>
        </authorList>
    </citation>
    <scope>NUCLEOTIDE SEQUENCE [LARGE SCALE GENOMIC DNA]</scope>
    <source>
        <strain evidence="2 3">ANJLi2</strain>
    </source>
</reference>
<comment type="caution">
    <text evidence="2">The sequence shown here is derived from an EMBL/GenBank/DDBJ whole genome shotgun (WGS) entry which is preliminary data.</text>
</comment>
<evidence type="ECO:0000313" key="2">
    <source>
        <dbReference type="EMBL" id="MBB6111791.1"/>
    </source>
</evidence>
<sequence>MIALFDEKLLTIKRFEPKTILVNEGSIPNEMFFIIKGCIRAWYNADGQDITLQFFFEGDPATSLESFLKNTPSTINIETLEECEVGILKKADFSDLLKTDPKIRELFYETAIDKLFIYSNRLLSLLKDKPFLRYQQLLAENPGIFQRIPQHYIASYLGVTPVSLSRIRNRK</sequence>
<dbReference type="Pfam" id="PF00027">
    <property type="entry name" value="cNMP_binding"/>
    <property type="match status" value="1"/>
</dbReference>
<dbReference type="InterPro" id="IPR000595">
    <property type="entry name" value="cNMP-bd_dom"/>
</dbReference>
<proteinExistence type="predicted"/>